<dbReference type="WBParaSite" id="ACAC_0000598001-mRNA-1">
    <property type="protein sequence ID" value="ACAC_0000598001-mRNA-1"/>
    <property type="gene ID" value="ACAC_0000598001"/>
</dbReference>
<proteinExistence type="predicted"/>
<dbReference type="STRING" id="6313.A0A0K0D7D5"/>
<dbReference type="AlphaFoldDB" id="A0A0K0D7D5"/>
<accession>A0A0K0D7D5</accession>
<reference evidence="1" key="1">
    <citation type="submission" date="2012-09" db="EMBL/GenBank/DDBJ databases">
        <authorList>
            <person name="Martin A.A."/>
        </authorList>
    </citation>
    <scope>NUCLEOTIDE SEQUENCE</scope>
</reference>
<protein>
    <submittedName>
        <fullName evidence="2">N6-L-threonylcarbamoyladenine synthase</fullName>
    </submittedName>
</protein>
<evidence type="ECO:0000313" key="1">
    <source>
        <dbReference type="Proteomes" id="UP000035642"/>
    </source>
</evidence>
<dbReference type="Proteomes" id="UP000035642">
    <property type="component" value="Unassembled WGS sequence"/>
</dbReference>
<name>A0A0K0D7D5_ANGCA</name>
<reference evidence="2" key="2">
    <citation type="submission" date="2017-02" db="UniProtKB">
        <authorList>
            <consortium name="WormBaseParasite"/>
        </authorList>
    </citation>
    <scope>IDENTIFICATION</scope>
</reference>
<sequence>MASCMCSERGARLFATDERFCIDNGAMIAQAGCLMYRAG</sequence>
<organism evidence="1 2">
    <name type="scientific">Angiostrongylus cantonensis</name>
    <name type="common">Rat lungworm</name>
    <dbReference type="NCBI Taxonomy" id="6313"/>
    <lineage>
        <taxon>Eukaryota</taxon>
        <taxon>Metazoa</taxon>
        <taxon>Ecdysozoa</taxon>
        <taxon>Nematoda</taxon>
        <taxon>Chromadorea</taxon>
        <taxon>Rhabditida</taxon>
        <taxon>Rhabditina</taxon>
        <taxon>Rhabditomorpha</taxon>
        <taxon>Strongyloidea</taxon>
        <taxon>Metastrongylidae</taxon>
        <taxon>Angiostrongylus</taxon>
    </lineage>
</organism>
<evidence type="ECO:0000313" key="2">
    <source>
        <dbReference type="WBParaSite" id="ACAC_0000598001-mRNA-1"/>
    </source>
</evidence>
<keyword evidence="1" id="KW-1185">Reference proteome</keyword>